<keyword evidence="3" id="KW-1185">Reference proteome</keyword>
<name>A0A7K1FGK9_9ACTN</name>
<dbReference type="Proteomes" id="UP000460221">
    <property type="component" value="Unassembled WGS sequence"/>
</dbReference>
<evidence type="ECO:0000313" key="3">
    <source>
        <dbReference type="Proteomes" id="UP000460221"/>
    </source>
</evidence>
<comment type="caution">
    <text evidence="2">The sequence shown here is derived from an EMBL/GenBank/DDBJ whole genome shotgun (WGS) entry which is preliminary data.</text>
</comment>
<organism evidence="2 3">
    <name type="scientific">Nakamurella alba</name>
    <dbReference type="NCBI Taxonomy" id="2665158"/>
    <lineage>
        <taxon>Bacteria</taxon>
        <taxon>Bacillati</taxon>
        <taxon>Actinomycetota</taxon>
        <taxon>Actinomycetes</taxon>
        <taxon>Nakamurellales</taxon>
        <taxon>Nakamurellaceae</taxon>
        <taxon>Nakamurella</taxon>
    </lineage>
</organism>
<reference evidence="2 3" key="1">
    <citation type="submission" date="2019-11" db="EMBL/GenBank/DDBJ databases">
        <authorList>
            <person name="Jiang L.-Q."/>
        </authorList>
    </citation>
    <scope>NUCLEOTIDE SEQUENCE [LARGE SCALE GENOMIC DNA]</scope>
    <source>
        <strain evidence="2 3">YIM 132087</strain>
    </source>
</reference>
<sequence length="114" mass="12163">MARSEETDPTRPDPEDTVPASAQSYLTTIEKNTGLTPRQLLERIDAAGLGGPDTKAADIAGFLKTEFGLGHGHAMTMAQVSRHRESIDIRNEGTTPPPPGSIGRLWLEGLDSAP</sequence>
<evidence type="ECO:0000256" key="1">
    <source>
        <dbReference type="SAM" id="MobiDB-lite"/>
    </source>
</evidence>
<protein>
    <submittedName>
        <fullName evidence="2">DUF4287 domain-containing protein</fullName>
    </submittedName>
</protein>
<evidence type="ECO:0000313" key="2">
    <source>
        <dbReference type="EMBL" id="MTD12619.1"/>
    </source>
</evidence>
<dbReference type="InterPro" id="IPR025629">
    <property type="entry name" value="DUF4287"/>
</dbReference>
<gene>
    <name evidence="2" type="ORF">GIS00_01500</name>
</gene>
<proteinExistence type="predicted"/>
<accession>A0A7K1FGK9</accession>
<dbReference type="EMBL" id="WLYK01000001">
    <property type="protein sequence ID" value="MTD12619.1"/>
    <property type="molecule type" value="Genomic_DNA"/>
</dbReference>
<feature type="region of interest" description="Disordered" evidence="1">
    <location>
        <begin position="89"/>
        <end position="114"/>
    </location>
</feature>
<dbReference type="AlphaFoldDB" id="A0A7K1FGK9"/>
<feature type="region of interest" description="Disordered" evidence="1">
    <location>
        <begin position="1"/>
        <end position="22"/>
    </location>
</feature>
<feature type="compositionally biased region" description="Basic and acidic residues" evidence="1">
    <location>
        <begin position="1"/>
        <end position="14"/>
    </location>
</feature>
<dbReference type="Pfam" id="PF14117">
    <property type="entry name" value="DUF4287"/>
    <property type="match status" value="1"/>
</dbReference>